<dbReference type="PANTHER" id="PTHR47534">
    <property type="entry name" value="YALI0E05731P"/>
    <property type="match status" value="1"/>
</dbReference>
<evidence type="ECO:0000313" key="3">
    <source>
        <dbReference type="EMBL" id="KAI6784039.1"/>
    </source>
</evidence>
<dbReference type="EMBL" id="JAGIXG020000005">
    <property type="protein sequence ID" value="KAI6784039.1"/>
    <property type="molecule type" value="Genomic_DNA"/>
</dbReference>
<dbReference type="GeneID" id="75831071"/>
<dbReference type="InterPro" id="IPR002347">
    <property type="entry name" value="SDR_fam"/>
</dbReference>
<dbReference type="InterPro" id="IPR036291">
    <property type="entry name" value="NAD(P)-bd_dom_sf"/>
</dbReference>
<gene>
    <name evidence="3" type="ORF">J7T54_004585</name>
</gene>
<dbReference type="GO" id="GO:0016491">
    <property type="term" value="F:oxidoreductase activity"/>
    <property type="evidence" value="ECO:0007669"/>
    <property type="project" value="UniProtKB-KW"/>
</dbReference>
<evidence type="ECO:0000256" key="1">
    <source>
        <dbReference type="ARBA" id="ARBA00023002"/>
    </source>
</evidence>
<dbReference type="OrthoDB" id="2898509at2759"/>
<evidence type="ECO:0000313" key="4">
    <source>
        <dbReference type="Proteomes" id="UP001055219"/>
    </source>
</evidence>
<keyword evidence="4" id="KW-1185">Reference proteome</keyword>
<protein>
    <submittedName>
        <fullName evidence="3">Short chain dehydrogenase/reductase family protein</fullName>
    </submittedName>
</protein>
<sequence>MVPYKAIKASNALINDSKSTAPRIAVFVGATSGIGQLTASALVATGTRVRIYLIGRKSSKERAQNFIQELHSISLKAEVIWTEGEASILGDVKRVCDIIKSKEKHVDLLFLTAGYVPFVPRDETAEGVEVTLSLRYYSRMMFILQLLPLLRQAKAARVISVLGGGLLERPSIDLDDLDLKKPGSFGAMQSQVLSATMNTAALERLAADSPSITFIHSCPGSVDTGNVRRGFEPDSLKACVQLGESISGTRRGGDDGGEEAEDGSKHGDYENAYQ</sequence>
<dbReference type="RefSeq" id="XP_051364895.1">
    <property type="nucleotide sequence ID" value="XM_051503254.1"/>
</dbReference>
<name>A0A9Q0BH47_9HYPO</name>
<comment type="caution">
    <text evidence="3">The sequence shown here is derived from an EMBL/GenBank/DDBJ whole genome shotgun (WGS) entry which is preliminary data.</text>
</comment>
<feature type="compositionally biased region" description="Basic and acidic residues" evidence="2">
    <location>
        <begin position="262"/>
        <end position="274"/>
    </location>
</feature>
<organism evidence="3 4">
    <name type="scientific">Emericellopsis cladophorae</name>
    <dbReference type="NCBI Taxonomy" id="2686198"/>
    <lineage>
        <taxon>Eukaryota</taxon>
        <taxon>Fungi</taxon>
        <taxon>Dikarya</taxon>
        <taxon>Ascomycota</taxon>
        <taxon>Pezizomycotina</taxon>
        <taxon>Sordariomycetes</taxon>
        <taxon>Hypocreomycetidae</taxon>
        <taxon>Hypocreales</taxon>
        <taxon>Bionectriaceae</taxon>
        <taxon>Emericellopsis</taxon>
    </lineage>
</organism>
<dbReference type="Gene3D" id="3.40.50.720">
    <property type="entry name" value="NAD(P)-binding Rossmann-like Domain"/>
    <property type="match status" value="1"/>
</dbReference>
<accession>A0A9Q0BH47</accession>
<reference evidence="3" key="1">
    <citation type="journal article" date="2021" name="J Fungi (Basel)">
        <title>Genomic and Metabolomic Analyses of the Marine Fungus Emericellopsis cladophorae: Insights into Saltwater Adaptability Mechanisms and Its Biosynthetic Potential.</title>
        <authorList>
            <person name="Goncalves M.F.M."/>
            <person name="Hilario S."/>
            <person name="Van de Peer Y."/>
            <person name="Esteves A.C."/>
            <person name="Alves A."/>
        </authorList>
    </citation>
    <scope>NUCLEOTIDE SEQUENCE</scope>
    <source>
        <strain evidence="3">MUM 19.33</strain>
    </source>
</reference>
<feature type="region of interest" description="Disordered" evidence="2">
    <location>
        <begin position="246"/>
        <end position="274"/>
    </location>
</feature>
<reference evidence="3" key="2">
    <citation type="submission" date="2022-07" db="EMBL/GenBank/DDBJ databases">
        <authorList>
            <person name="Goncalves M.F.M."/>
            <person name="Hilario S."/>
            <person name="Van De Peer Y."/>
            <person name="Esteves A.C."/>
            <person name="Alves A."/>
        </authorList>
    </citation>
    <scope>NUCLEOTIDE SEQUENCE</scope>
    <source>
        <strain evidence="3">MUM 19.33</strain>
    </source>
</reference>
<keyword evidence="1" id="KW-0560">Oxidoreductase</keyword>
<dbReference type="PANTHER" id="PTHR47534:SF3">
    <property type="entry name" value="ALCOHOL DEHYDROGENASE-LIKE C-TERMINAL DOMAIN-CONTAINING PROTEIN"/>
    <property type="match status" value="1"/>
</dbReference>
<dbReference type="InterPro" id="IPR052228">
    <property type="entry name" value="Sec_Metab_Biosynth_Oxidored"/>
</dbReference>
<proteinExistence type="predicted"/>
<dbReference type="Pfam" id="PF00106">
    <property type="entry name" value="adh_short"/>
    <property type="match status" value="1"/>
</dbReference>
<dbReference type="Proteomes" id="UP001055219">
    <property type="component" value="Unassembled WGS sequence"/>
</dbReference>
<dbReference type="AlphaFoldDB" id="A0A9Q0BH47"/>
<dbReference type="SUPFAM" id="SSF51735">
    <property type="entry name" value="NAD(P)-binding Rossmann-fold domains"/>
    <property type="match status" value="1"/>
</dbReference>
<evidence type="ECO:0000256" key="2">
    <source>
        <dbReference type="SAM" id="MobiDB-lite"/>
    </source>
</evidence>